<dbReference type="PANTHER" id="PTHR35342:SF5">
    <property type="entry name" value="TRICARBOXYLIC TRANSPORT PROTEIN"/>
    <property type="match status" value="1"/>
</dbReference>
<feature type="transmembrane region" description="Helical" evidence="1">
    <location>
        <begin position="354"/>
        <end position="372"/>
    </location>
</feature>
<evidence type="ECO:0000313" key="3">
    <source>
        <dbReference type="EMBL" id="MDR7092683.1"/>
    </source>
</evidence>
<evidence type="ECO:0000313" key="4">
    <source>
        <dbReference type="Proteomes" id="UP001265550"/>
    </source>
</evidence>
<reference evidence="3 4" key="1">
    <citation type="submission" date="2023-07" db="EMBL/GenBank/DDBJ databases">
        <title>Sorghum-associated microbial communities from plants grown in Nebraska, USA.</title>
        <authorList>
            <person name="Schachtman D."/>
        </authorList>
    </citation>
    <scope>NUCLEOTIDE SEQUENCE [LARGE SCALE GENOMIC DNA]</scope>
    <source>
        <strain evidence="3 4">BE240</strain>
    </source>
</reference>
<feature type="transmembrane region" description="Helical" evidence="1">
    <location>
        <begin position="51"/>
        <end position="71"/>
    </location>
</feature>
<feature type="transmembrane region" description="Helical" evidence="1">
    <location>
        <begin position="470"/>
        <end position="490"/>
    </location>
</feature>
<feature type="transmembrane region" description="Helical" evidence="1">
    <location>
        <begin position="322"/>
        <end position="342"/>
    </location>
</feature>
<keyword evidence="1" id="KW-0472">Membrane</keyword>
<feature type="transmembrane region" description="Helical" evidence="1">
    <location>
        <begin position="108"/>
        <end position="132"/>
    </location>
</feature>
<feature type="transmembrane region" description="Helical" evidence="1">
    <location>
        <begin position="165"/>
        <end position="183"/>
    </location>
</feature>
<dbReference type="Proteomes" id="UP001265550">
    <property type="component" value="Unassembled WGS sequence"/>
</dbReference>
<feature type="transmembrane region" description="Helical" evidence="1">
    <location>
        <begin position="259"/>
        <end position="282"/>
    </location>
</feature>
<protein>
    <submittedName>
        <fullName evidence="3">TctA family transporter</fullName>
    </submittedName>
</protein>
<evidence type="ECO:0000259" key="2">
    <source>
        <dbReference type="Pfam" id="PF01970"/>
    </source>
</evidence>
<accession>A0ABU1V5X5</accession>
<feature type="transmembrane region" description="Helical" evidence="1">
    <location>
        <begin position="138"/>
        <end position="158"/>
    </location>
</feature>
<feature type="transmembrane region" description="Helical" evidence="1">
    <location>
        <begin position="20"/>
        <end position="45"/>
    </location>
</feature>
<dbReference type="RefSeq" id="WP_204731688.1">
    <property type="nucleotide sequence ID" value="NZ_JAVDWE010000001.1"/>
</dbReference>
<dbReference type="PANTHER" id="PTHR35342">
    <property type="entry name" value="TRICARBOXYLIC TRANSPORT PROTEIN"/>
    <property type="match status" value="1"/>
</dbReference>
<dbReference type="Pfam" id="PF01970">
    <property type="entry name" value="TctA"/>
    <property type="match status" value="1"/>
</dbReference>
<keyword evidence="1" id="KW-0812">Transmembrane</keyword>
<name>A0ABU1V5X5_9BURK</name>
<keyword evidence="4" id="KW-1185">Reference proteome</keyword>
<organism evidence="3 4">
    <name type="scientific">Hydrogenophaga laconesensis</name>
    <dbReference type="NCBI Taxonomy" id="1805971"/>
    <lineage>
        <taxon>Bacteria</taxon>
        <taxon>Pseudomonadati</taxon>
        <taxon>Pseudomonadota</taxon>
        <taxon>Betaproteobacteria</taxon>
        <taxon>Burkholderiales</taxon>
        <taxon>Comamonadaceae</taxon>
        <taxon>Hydrogenophaga</taxon>
    </lineage>
</organism>
<dbReference type="InterPro" id="IPR002823">
    <property type="entry name" value="DUF112_TM"/>
</dbReference>
<keyword evidence="1" id="KW-1133">Transmembrane helix</keyword>
<feature type="transmembrane region" description="Helical" evidence="1">
    <location>
        <begin position="203"/>
        <end position="224"/>
    </location>
</feature>
<evidence type="ECO:0000256" key="1">
    <source>
        <dbReference type="SAM" id="Phobius"/>
    </source>
</evidence>
<proteinExistence type="predicted"/>
<sequence>MDLLGNLWLGLQVAVEPINLVYCFFGVFLGTVVGVLPGIGALAAISLLLPLTYHIPPTTAIIMLAGVYYGAQYGGSTAAILLNLPGTPSSAVTCLDGYPMARKGKAGVALFVTTIASLAGAMSGLILLTLFSPAIAEIGLKFGPAEFCAMMLLGLVAASSMSAGSAMKGLCMMVFGLLLGMVGTDVNSGATRYAFNVPELMDGINLVALAMGLFGVAEVIRCINSADTSRKPEKISLRSMAPTAEEFKTTIKPMARGSALGSALGALPGVGPSIAAFMSYAIERRVAKDPGRFGKGAIEGITAPESANNAAAQTAFVPSLSLGIPGDAVMAVMLGALIIHGIQPGPMLITEQPNLFWGLVVSFAIGNIMLVILNLPTIGLWVALLRIPFAWMYPAILVFVALGVYSVNNNTFDIYSVAALGIMGYLLMVLKFEPAPLLLGYILGPMLEEYLRRALLISRGDPGIFIDRPISATLLAMTAALLLWAFWSTLRNNLRAKRELDHHQQLQPQGD</sequence>
<comment type="caution">
    <text evidence="3">The sequence shown here is derived from an EMBL/GenBank/DDBJ whole genome shotgun (WGS) entry which is preliminary data.</text>
</comment>
<dbReference type="EMBL" id="JAVDWE010000001">
    <property type="protein sequence ID" value="MDR7092683.1"/>
    <property type="molecule type" value="Genomic_DNA"/>
</dbReference>
<gene>
    <name evidence="3" type="ORF">J2X09_000406</name>
</gene>
<feature type="domain" description="DUF112" evidence="2">
    <location>
        <begin position="20"/>
        <end position="439"/>
    </location>
</feature>
<feature type="transmembrane region" description="Helical" evidence="1">
    <location>
        <begin position="378"/>
        <end position="405"/>
    </location>
</feature>